<keyword evidence="2" id="KW-0503">Monooxygenase</keyword>
<sequence>MHALFFEVRPKPGHLEHYFEHVALLRPVLAKHTGLTFLDRYASLKEADVILSHQLWESEEAIVAWRKDATHRRSQTAGRQVHFTDYRIRVGARVLHWTGGEATPLGASDTSHVVALYGTAPVTDPAFGGFESVNHKGQFIALATVDRAAAAQALLDQHLGTSGLEEAAIYSIRRDYGQHDRTQAPT</sequence>
<dbReference type="SUPFAM" id="SSF54909">
    <property type="entry name" value="Dimeric alpha+beta barrel"/>
    <property type="match status" value="1"/>
</dbReference>
<keyword evidence="3" id="KW-1185">Reference proteome</keyword>
<dbReference type="Proteomes" id="UP000186997">
    <property type="component" value="Unassembled WGS sequence"/>
</dbReference>
<feature type="domain" description="ABM" evidence="1">
    <location>
        <begin position="1"/>
        <end position="75"/>
    </location>
</feature>
<accession>A0A1R3X6B0</accession>
<dbReference type="RefSeq" id="WP_076659665.1">
    <property type="nucleotide sequence ID" value="NZ_FTPR01000001.1"/>
</dbReference>
<dbReference type="OrthoDB" id="9797060at2"/>
<organism evidence="2 3">
    <name type="scientific">Yoonia rosea</name>
    <dbReference type="NCBI Taxonomy" id="287098"/>
    <lineage>
        <taxon>Bacteria</taxon>
        <taxon>Pseudomonadati</taxon>
        <taxon>Pseudomonadota</taxon>
        <taxon>Alphaproteobacteria</taxon>
        <taxon>Rhodobacterales</taxon>
        <taxon>Paracoccaceae</taxon>
        <taxon>Yoonia</taxon>
    </lineage>
</organism>
<dbReference type="PANTHER" id="PTHR37811:SF2">
    <property type="entry name" value="ABM DOMAIN-CONTAINING PROTEIN"/>
    <property type="match status" value="1"/>
</dbReference>
<dbReference type="AlphaFoldDB" id="A0A1R3X6B0"/>
<dbReference type="Gene3D" id="3.30.70.100">
    <property type="match status" value="1"/>
</dbReference>
<keyword evidence="2" id="KW-0560">Oxidoreductase</keyword>
<proteinExistence type="predicted"/>
<name>A0A1R3X6B0_9RHOB</name>
<dbReference type="GO" id="GO:0004497">
    <property type="term" value="F:monooxygenase activity"/>
    <property type="evidence" value="ECO:0007669"/>
    <property type="project" value="UniProtKB-KW"/>
</dbReference>
<dbReference type="InterPro" id="IPR011008">
    <property type="entry name" value="Dimeric_a/b-barrel"/>
</dbReference>
<dbReference type="STRING" id="287098.SAMN05421665_2268"/>
<dbReference type="EMBL" id="FTPR01000001">
    <property type="protein sequence ID" value="SIT86258.1"/>
    <property type="molecule type" value="Genomic_DNA"/>
</dbReference>
<dbReference type="Pfam" id="PF03992">
    <property type="entry name" value="ABM"/>
    <property type="match status" value="1"/>
</dbReference>
<dbReference type="PANTHER" id="PTHR37811">
    <property type="entry name" value="BLL5343 PROTEIN"/>
    <property type="match status" value="1"/>
</dbReference>
<evidence type="ECO:0000313" key="2">
    <source>
        <dbReference type="EMBL" id="SIT86258.1"/>
    </source>
</evidence>
<dbReference type="InterPro" id="IPR007138">
    <property type="entry name" value="ABM_dom"/>
</dbReference>
<dbReference type="InterPro" id="IPR052936">
    <property type="entry name" value="Jasmonate_Hydroxylase-like"/>
</dbReference>
<reference evidence="3" key="1">
    <citation type="submission" date="2017-01" db="EMBL/GenBank/DDBJ databases">
        <authorList>
            <person name="Varghese N."/>
            <person name="Submissions S."/>
        </authorList>
    </citation>
    <scope>NUCLEOTIDE SEQUENCE [LARGE SCALE GENOMIC DNA]</scope>
    <source>
        <strain evidence="3">DSM 29591</strain>
    </source>
</reference>
<gene>
    <name evidence="2" type="ORF">SAMN05421665_2268</name>
</gene>
<evidence type="ECO:0000313" key="3">
    <source>
        <dbReference type="Proteomes" id="UP000186997"/>
    </source>
</evidence>
<protein>
    <submittedName>
        <fullName evidence="2">Heme-degrading monooxygenase HmoA</fullName>
    </submittedName>
</protein>
<evidence type="ECO:0000259" key="1">
    <source>
        <dbReference type="Pfam" id="PF03992"/>
    </source>
</evidence>